<evidence type="ECO:0000259" key="1">
    <source>
        <dbReference type="Pfam" id="PF12705"/>
    </source>
</evidence>
<dbReference type="InterPro" id="IPR027417">
    <property type="entry name" value="P-loop_NTPase"/>
</dbReference>
<dbReference type="Pfam" id="PF12705">
    <property type="entry name" value="PDDEXK_1"/>
    <property type="match status" value="1"/>
</dbReference>
<sequence>MQPLTLIPWTTDFMAALADLMAERGSLSDTIVLFPHNRPRRHLKPLLRDHPAIEKPVFMPEMISIADFIGGLHKRLAPVPPVQANQLDLVSLLHGVVSDIHGRPGSQLSKLPELDIEQFLAWGMPLAGLMDDLLRQDVTPQDLDYMEGEVSPYAAALLGHLGDIQREYLARLEDRGWATAGLAARFVTGHMDEVITRLKGKTVLAAGFYALSGSEDALFKALWQEGILHPLIHGDPALADDAVPHWSAAEHAAWLTRWRTKAIIPPELEGHERTPEVRFCEGYDRHSQLARLEEDMLDAGNLAGTAVILPDEGALLPVLHHLPEKDPNISMGYPLGRTSLARLVETLLSLQENRHRDGRYYWRDVINLIRHPYLRLLGPEDAPLRTIFQVWEGEIRQGEKFIDVAAWEPPYTDESLEGVDRAIVEPLLRDLLAGSLDNFENTATLADLADALTGLAELLHASGERLWHNYLIDAECLFRLTTSVIPQLKGAEASHEPFSRTTQYAFLRRMLSMERVSFEPDPIAGLQVLGVLETRLLHFNRLFVLDAIEERLPGTNPYDPLLPDPLRNLLGLPDSRERDNVSGYNFYRLLMGADEAVIYYQDGVQPGQLDQKAVRSRFVEQLLWEREQKQGRAMTPEDGIIDTVTFPASPIPPEPPAVTITAGLGETLLNKLTSKGLSPSSLDRYMNCPKQFFFDYLTGVRPVKSVEDDTDRSEFGSLIHEVLTEFLTPYVNVETELGKLDPTPLTALFSDIFKASPLYKRLSLDGRMGLMEAGRYRLTEFLAGQQTATLLGLEKEACASIEAEGVTVPIKGRLDRVEQRDGRLVILDYKTGNAPLPRSDFWDDMELRDRMETFDPDVVDTTLLADIASGVRSVQVPAYVYLHARSEGQVPDNAGLVNLGDNGKEQLMFGRKWTDEECAEATGEIIPLVIRTIVTHMLRATRFEARTGKRCQWCDFKTACGR</sequence>
<feature type="domain" description="PD-(D/E)XK endonuclease-like" evidence="1">
    <location>
        <begin position="677"/>
        <end position="960"/>
    </location>
</feature>
<dbReference type="InterPro" id="IPR011604">
    <property type="entry name" value="PDDEXK-like_dom_sf"/>
</dbReference>
<dbReference type="InterPro" id="IPR038726">
    <property type="entry name" value="PDDEXK_AddAB-type"/>
</dbReference>
<evidence type="ECO:0000313" key="3">
    <source>
        <dbReference type="Proteomes" id="UP001061361"/>
    </source>
</evidence>
<keyword evidence="3" id="KW-1185">Reference proteome</keyword>
<organism evidence="2 3">
    <name type="scientific">Pseudodesulfovibrio portus</name>
    <dbReference type="NCBI Taxonomy" id="231439"/>
    <lineage>
        <taxon>Bacteria</taxon>
        <taxon>Pseudomonadati</taxon>
        <taxon>Thermodesulfobacteriota</taxon>
        <taxon>Desulfovibrionia</taxon>
        <taxon>Desulfovibrionales</taxon>
        <taxon>Desulfovibrionaceae</taxon>
    </lineage>
</organism>
<reference evidence="2" key="1">
    <citation type="submission" date="2022-08" db="EMBL/GenBank/DDBJ databases">
        <title>Genome Sequence of the sulphate-reducing bacterium, Pseudodesulfovibrio portus JCM14722.</title>
        <authorList>
            <person name="Kondo R."/>
            <person name="Kataoka T."/>
        </authorList>
    </citation>
    <scope>NUCLEOTIDE SEQUENCE</scope>
    <source>
        <strain evidence="2">JCM 14722</strain>
    </source>
</reference>
<dbReference type="RefSeq" id="WP_264982526.1">
    <property type="nucleotide sequence ID" value="NZ_AP026708.1"/>
</dbReference>
<evidence type="ECO:0000313" key="2">
    <source>
        <dbReference type="EMBL" id="BDQ35632.1"/>
    </source>
</evidence>
<name>A0ABM8AVX3_9BACT</name>
<protein>
    <recommendedName>
        <fullName evidence="1">PD-(D/E)XK endonuclease-like domain-containing protein</fullName>
    </recommendedName>
</protein>
<gene>
    <name evidence="2" type="ORF">JCM14722_31740</name>
</gene>
<proteinExistence type="predicted"/>
<dbReference type="Gene3D" id="3.90.320.10">
    <property type="match status" value="1"/>
</dbReference>
<accession>A0ABM8AVX3</accession>
<dbReference type="Proteomes" id="UP001061361">
    <property type="component" value="Chromosome"/>
</dbReference>
<dbReference type="SUPFAM" id="SSF52540">
    <property type="entry name" value="P-loop containing nucleoside triphosphate hydrolases"/>
    <property type="match status" value="1"/>
</dbReference>
<dbReference type="EMBL" id="AP026708">
    <property type="protein sequence ID" value="BDQ35632.1"/>
    <property type="molecule type" value="Genomic_DNA"/>
</dbReference>